<dbReference type="PANTHER" id="PTHR30137">
    <property type="entry name" value="LUCIFERASE-LIKE MONOOXYGENASE"/>
    <property type="match status" value="1"/>
</dbReference>
<proteinExistence type="predicted"/>
<dbReference type="InterPro" id="IPR011251">
    <property type="entry name" value="Luciferase-like_dom"/>
</dbReference>
<dbReference type="AlphaFoldDB" id="A0A382NHA2"/>
<organism evidence="2">
    <name type="scientific">marine metagenome</name>
    <dbReference type="NCBI Taxonomy" id="408172"/>
    <lineage>
        <taxon>unclassified sequences</taxon>
        <taxon>metagenomes</taxon>
        <taxon>ecological metagenomes</taxon>
    </lineage>
</organism>
<evidence type="ECO:0000259" key="1">
    <source>
        <dbReference type="Pfam" id="PF00296"/>
    </source>
</evidence>
<name>A0A382NHA2_9ZZZZ</name>
<sequence>VESDLKVGVGAWLGSSGPTTDAITEQATKAEALGFHSFWLPESHFSSENSVPAPLLLLAVAAAQTKTLFLGTSSFLLPIRNPIQMAEEISVLDQLSSGRVILGVGRGYQRQLFSAYGTQANNKRQVFEEALRKMISAWAGEPIEVEGKETDENMNSSYLFPLPFQRPHPPIWVAAFGSKAVSQAGRLGFPYLASPVETLSMLEAKYARHREAQEKYNHGVAKSVPVMRTIFVSRKTDQLNSIREKLDAETRLRADSPVIAIRTSADASIEDWAIIGEPAEVADKIELYRERLGVTHLIATRTRLSHLTSSELEGSLELLAEIVN</sequence>
<dbReference type="EMBL" id="UINC01100505">
    <property type="protein sequence ID" value="SVC60613.1"/>
    <property type="molecule type" value="Genomic_DNA"/>
</dbReference>
<dbReference type="PANTHER" id="PTHR30137:SF6">
    <property type="entry name" value="LUCIFERASE-LIKE MONOOXYGENASE"/>
    <property type="match status" value="1"/>
</dbReference>
<evidence type="ECO:0000313" key="2">
    <source>
        <dbReference type="EMBL" id="SVC60613.1"/>
    </source>
</evidence>
<dbReference type="Gene3D" id="3.20.20.30">
    <property type="entry name" value="Luciferase-like domain"/>
    <property type="match status" value="1"/>
</dbReference>
<feature type="domain" description="Luciferase-like" evidence="1">
    <location>
        <begin position="9"/>
        <end position="295"/>
    </location>
</feature>
<dbReference type="GO" id="GO:0016705">
    <property type="term" value="F:oxidoreductase activity, acting on paired donors, with incorporation or reduction of molecular oxygen"/>
    <property type="evidence" value="ECO:0007669"/>
    <property type="project" value="InterPro"/>
</dbReference>
<feature type="non-terminal residue" evidence="2">
    <location>
        <position position="1"/>
    </location>
</feature>
<protein>
    <recommendedName>
        <fullName evidence="1">Luciferase-like domain-containing protein</fullName>
    </recommendedName>
</protein>
<dbReference type="InterPro" id="IPR050766">
    <property type="entry name" value="Bact_Lucif_Oxidored"/>
</dbReference>
<dbReference type="GO" id="GO:0005829">
    <property type="term" value="C:cytosol"/>
    <property type="evidence" value="ECO:0007669"/>
    <property type="project" value="TreeGrafter"/>
</dbReference>
<dbReference type="Pfam" id="PF00296">
    <property type="entry name" value="Bac_luciferase"/>
    <property type="match status" value="1"/>
</dbReference>
<gene>
    <name evidence="2" type="ORF">METZ01_LOCUS313467</name>
</gene>
<accession>A0A382NHA2</accession>
<dbReference type="InterPro" id="IPR036661">
    <property type="entry name" value="Luciferase-like_sf"/>
</dbReference>
<dbReference type="SUPFAM" id="SSF51679">
    <property type="entry name" value="Bacterial luciferase-like"/>
    <property type="match status" value="1"/>
</dbReference>
<reference evidence="2" key="1">
    <citation type="submission" date="2018-05" db="EMBL/GenBank/DDBJ databases">
        <authorList>
            <person name="Lanie J.A."/>
            <person name="Ng W.-L."/>
            <person name="Kazmierczak K.M."/>
            <person name="Andrzejewski T.M."/>
            <person name="Davidsen T.M."/>
            <person name="Wayne K.J."/>
            <person name="Tettelin H."/>
            <person name="Glass J.I."/>
            <person name="Rusch D."/>
            <person name="Podicherti R."/>
            <person name="Tsui H.-C.T."/>
            <person name="Winkler M.E."/>
        </authorList>
    </citation>
    <scope>NUCLEOTIDE SEQUENCE</scope>
</reference>